<reference evidence="3" key="2">
    <citation type="submission" date="2020-09" db="EMBL/GenBank/DDBJ databases">
        <authorList>
            <person name="Sun Q."/>
            <person name="Zhou Y."/>
        </authorList>
    </citation>
    <scope>NUCLEOTIDE SEQUENCE</scope>
    <source>
        <strain evidence="3">CGMCC 1.15360</strain>
    </source>
</reference>
<sequence length="317" mass="33900">MRALTLLAPLALALGTATPALANHHAASEAGAKLDATPRTVVMTAFSPEWDALAPAVQEPTEYAINGLKFLTGTLEGKPIILMTSGVSMVNAAMNTQLVIDRFNVSRIVFSGIAGGVDPDLSIGDVIVAEDWAQYLEVSFARQTADGWKVPEPVDDIAPPNWGMMFPRGVRVGNAEEAPTRQYRMAVDPDLLAVAREVAADTALKRCLEKPTQENGDCLNEEPRIVVGGTGVSAGVFADNKEFREYLQTAWNARVLDMESAAVVQVAYANRVPTIAFRSLSDLAGGDEGENQMETFMALASVNSAHVVRAFLADLPD</sequence>
<dbReference type="Pfam" id="PF01048">
    <property type="entry name" value="PNP_UDP_1"/>
    <property type="match status" value="1"/>
</dbReference>
<evidence type="ECO:0000313" key="3">
    <source>
        <dbReference type="EMBL" id="GGD70950.1"/>
    </source>
</evidence>
<keyword evidence="1" id="KW-0732">Signal</keyword>
<dbReference type="OrthoDB" id="6677713at2"/>
<dbReference type="Proteomes" id="UP000612349">
    <property type="component" value="Unassembled WGS sequence"/>
</dbReference>
<feature type="domain" description="Nucleoside phosphorylase" evidence="2">
    <location>
        <begin position="41"/>
        <end position="313"/>
    </location>
</feature>
<feature type="signal peptide" evidence="1">
    <location>
        <begin position="1"/>
        <end position="22"/>
    </location>
</feature>
<dbReference type="PANTHER" id="PTHR21234">
    <property type="entry name" value="PURINE NUCLEOSIDE PHOSPHORYLASE"/>
    <property type="match status" value="1"/>
</dbReference>
<dbReference type="SUPFAM" id="SSF53167">
    <property type="entry name" value="Purine and uridine phosphorylases"/>
    <property type="match status" value="1"/>
</dbReference>
<keyword evidence="4" id="KW-1185">Reference proteome</keyword>
<dbReference type="RefSeq" id="WP_082922375.1">
    <property type="nucleotide sequence ID" value="NZ_BMIP01000004.1"/>
</dbReference>
<dbReference type="EMBL" id="BMIP01000004">
    <property type="protein sequence ID" value="GGD70950.1"/>
    <property type="molecule type" value="Genomic_DNA"/>
</dbReference>
<proteinExistence type="predicted"/>
<dbReference type="AlphaFoldDB" id="A0A917DVC7"/>
<organism evidence="3 4">
    <name type="scientific">Croceicoccus mobilis</name>
    <dbReference type="NCBI Taxonomy" id="1703339"/>
    <lineage>
        <taxon>Bacteria</taxon>
        <taxon>Pseudomonadati</taxon>
        <taxon>Pseudomonadota</taxon>
        <taxon>Alphaproteobacteria</taxon>
        <taxon>Sphingomonadales</taxon>
        <taxon>Erythrobacteraceae</taxon>
        <taxon>Croceicoccus</taxon>
    </lineage>
</organism>
<dbReference type="Gene3D" id="3.40.50.1580">
    <property type="entry name" value="Nucleoside phosphorylase domain"/>
    <property type="match status" value="1"/>
</dbReference>
<feature type="chain" id="PRO_5037824477" evidence="1">
    <location>
        <begin position="23"/>
        <end position="317"/>
    </location>
</feature>
<accession>A0A917DVC7</accession>
<dbReference type="GO" id="GO:0003824">
    <property type="term" value="F:catalytic activity"/>
    <property type="evidence" value="ECO:0007669"/>
    <property type="project" value="InterPro"/>
</dbReference>
<dbReference type="GO" id="GO:0009116">
    <property type="term" value="P:nucleoside metabolic process"/>
    <property type="evidence" value="ECO:0007669"/>
    <property type="project" value="InterPro"/>
</dbReference>
<evidence type="ECO:0000259" key="2">
    <source>
        <dbReference type="Pfam" id="PF01048"/>
    </source>
</evidence>
<evidence type="ECO:0000313" key="4">
    <source>
        <dbReference type="Proteomes" id="UP000612349"/>
    </source>
</evidence>
<dbReference type="InterPro" id="IPR000845">
    <property type="entry name" value="Nucleoside_phosphorylase_d"/>
</dbReference>
<gene>
    <name evidence="3" type="ORF">GCM10010990_20530</name>
</gene>
<reference evidence="3" key="1">
    <citation type="journal article" date="2014" name="Int. J. Syst. Evol. Microbiol.">
        <title>Complete genome sequence of Corynebacterium casei LMG S-19264T (=DSM 44701T), isolated from a smear-ripened cheese.</title>
        <authorList>
            <consortium name="US DOE Joint Genome Institute (JGI-PGF)"/>
            <person name="Walter F."/>
            <person name="Albersmeier A."/>
            <person name="Kalinowski J."/>
            <person name="Ruckert C."/>
        </authorList>
    </citation>
    <scope>NUCLEOTIDE SEQUENCE</scope>
    <source>
        <strain evidence="3">CGMCC 1.15360</strain>
    </source>
</reference>
<dbReference type="CDD" id="cd09008">
    <property type="entry name" value="MTAN"/>
    <property type="match status" value="1"/>
</dbReference>
<comment type="caution">
    <text evidence="3">The sequence shown here is derived from an EMBL/GenBank/DDBJ whole genome shotgun (WGS) entry which is preliminary data.</text>
</comment>
<evidence type="ECO:0000256" key="1">
    <source>
        <dbReference type="SAM" id="SignalP"/>
    </source>
</evidence>
<dbReference type="InterPro" id="IPR035994">
    <property type="entry name" value="Nucleoside_phosphorylase_sf"/>
</dbReference>
<protein>
    <submittedName>
        <fullName evidence="3">Phosphorylase</fullName>
    </submittedName>
</protein>
<name>A0A917DVC7_9SPHN</name>
<dbReference type="PANTHER" id="PTHR21234:SF42">
    <property type="entry name" value="PHOSPHORYLASE SUPERFAMILY PROTEIN"/>
    <property type="match status" value="1"/>
</dbReference>